<keyword evidence="3" id="KW-1185">Reference proteome</keyword>
<evidence type="ECO:0000256" key="1">
    <source>
        <dbReference type="SAM" id="Coils"/>
    </source>
</evidence>
<reference evidence="2 3" key="1">
    <citation type="submission" date="2020-08" db="EMBL/GenBank/DDBJ databases">
        <title>Genomic Encyclopedia of Type Strains, Phase IV (KMG-IV): sequencing the most valuable type-strain genomes for metagenomic binning, comparative biology and taxonomic classification.</title>
        <authorList>
            <person name="Goeker M."/>
        </authorList>
    </citation>
    <scope>NUCLEOTIDE SEQUENCE [LARGE SCALE GENOMIC DNA]</scope>
    <source>
        <strain evidence="2 3">DSM 21319</strain>
    </source>
</reference>
<evidence type="ECO:0000313" key="2">
    <source>
        <dbReference type="EMBL" id="MBB5043797.1"/>
    </source>
</evidence>
<sequence length="219" mass="23319">MSAQLARYLKDFGAPARAKAPAFQPSPAFGLDEPDAGMGEPFAMPAALPPVDIEAERAEAHAAGRAEAEAELVARHEAEIASLKEAQRAEAEALRARYEQDYAAALAERFSALSFEVGELVAAQVAHVLAPVMNEVLTKGAVADLARMVAEGLPEGEGLTITVKGPANLFEQLKSHFGEAAPVFRHVEMQDVDLTVEFGDTVLVTRMAAWADTVRKVLG</sequence>
<feature type="coiled-coil region" evidence="1">
    <location>
        <begin position="66"/>
        <end position="108"/>
    </location>
</feature>
<organism evidence="2 3">
    <name type="scientific">Shinella fusca</name>
    <dbReference type="NCBI Taxonomy" id="544480"/>
    <lineage>
        <taxon>Bacteria</taxon>
        <taxon>Pseudomonadati</taxon>
        <taxon>Pseudomonadota</taxon>
        <taxon>Alphaproteobacteria</taxon>
        <taxon>Hyphomicrobiales</taxon>
        <taxon>Rhizobiaceae</taxon>
        <taxon>Shinella</taxon>
    </lineage>
</organism>
<dbReference type="RefSeq" id="WP_184145163.1">
    <property type="nucleotide sequence ID" value="NZ_JACHIK010000011.1"/>
</dbReference>
<proteinExistence type="predicted"/>
<accession>A0A7W7YX66</accession>
<evidence type="ECO:0000313" key="3">
    <source>
        <dbReference type="Proteomes" id="UP000535406"/>
    </source>
</evidence>
<dbReference type="EMBL" id="JACHIK010000011">
    <property type="protein sequence ID" value="MBB5043797.1"/>
    <property type="molecule type" value="Genomic_DNA"/>
</dbReference>
<dbReference type="Proteomes" id="UP000535406">
    <property type="component" value="Unassembled WGS sequence"/>
</dbReference>
<gene>
    <name evidence="2" type="ORF">HNQ66_003208</name>
</gene>
<name>A0A7W7YX66_9HYPH</name>
<comment type="caution">
    <text evidence="2">The sequence shown here is derived from an EMBL/GenBank/DDBJ whole genome shotgun (WGS) entry which is preliminary data.</text>
</comment>
<dbReference type="AlphaFoldDB" id="A0A7W7YX66"/>
<keyword evidence="1" id="KW-0175">Coiled coil</keyword>
<protein>
    <submittedName>
        <fullName evidence="2">Uncharacterized protein</fullName>
    </submittedName>
</protein>